<keyword evidence="2" id="KW-0812">Transmembrane</keyword>
<proteinExistence type="predicted"/>
<protein>
    <submittedName>
        <fullName evidence="4">Energy transducer TonB</fullName>
    </submittedName>
</protein>
<name>A0ABS5D2S4_9FLAO</name>
<keyword evidence="2" id="KW-0472">Membrane</keyword>
<dbReference type="Gene3D" id="3.30.1150.10">
    <property type="match status" value="1"/>
</dbReference>
<keyword evidence="2" id="KW-1133">Transmembrane helix</keyword>
<dbReference type="SUPFAM" id="SSF74653">
    <property type="entry name" value="TolA/TonB C-terminal domain"/>
    <property type="match status" value="1"/>
</dbReference>
<dbReference type="InterPro" id="IPR037682">
    <property type="entry name" value="TonB_C"/>
</dbReference>
<reference evidence="4 5" key="1">
    <citation type="submission" date="2021-04" db="EMBL/GenBank/DDBJ databases">
        <title>Description of novel Flavobacterium sp. F-328.</title>
        <authorList>
            <person name="Saticioglu I.B."/>
        </authorList>
    </citation>
    <scope>NUCLEOTIDE SEQUENCE [LARGE SCALE GENOMIC DNA]</scope>
    <source>
        <strain evidence="4 5">F-328</strain>
    </source>
</reference>
<dbReference type="RefSeq" id="WP_210788802.1">
    <property type="nucleotide sequence ID" value="NZ_JAGPXB010000004.1"/>
</dbReference>
<evidence type="ECO:0000256" key="2">
    <source>
        <dbReference type="SAM" id="Phobius"/>
    </source>
</evidence>
<keyword evidence="5" id="KW-1185">Reference proteome</keyword>
<sequence length="272" mass="29318">MSKLSIYETGWIDFVFQDRNKEYGAYQLRQESTKTTLRALFFGVSVLVTAISIPTVLRAINPSEIIEPVLPPIIQTTVNLTDIVKIEEPIQRALPPIKNKVANPVENVPFVNPVVVATDQATQDVPTTAAIIANTPTTSEGSGTVGANSSTSTGSTTGTLPSTDPGNTVVVSAALDKLPEFPGGINKFYTYVGNNFEKQEIDGSGIMKIYVAFVIERDGSMTDITVKKDPGHGLGREAIRVLKSLRTKWAPGMIDGKPVRTAYSLPIVVQLN</sequence>
<feature type="transmembrane region" description="Helical" evidence="2">
    <location>
        <begin position="39"/>
        <end position="60"/>
    </location>
</feature>
<dbReference type="EMBL" id="JAGPXB010000004">
    <property type="protein sequence ID" value="MBQ0908301.1"/>
    <property type="molecule type" value="Genomic_DNA"/>
</dbReference>
<evidence type="ECO:0000259" key="3">
    <source>
        <dbReference type="Pfam" id="PF03544"/>
    </source>
</evidence>
<accession>A0ABS5D2S4</accession>
<feature type="region of interest" description="Disordered" evidence="1">
    <location>
        <begin position="135"/>
        <end position="165"/>
    </location>
</feature>
<comment type="caution">
    <text evidence="4">The sequence shown here is derived from an EMBL/GenBank/DDBJ whole genome shotgun (WGS) entry which is preliminary data.</text>
</comment>
<feature type="domain" description="TonB C-terminal" evidence="3">
    <location>
        <begin position="210"/>
        <end position="267"/>
    </location>
</feature>
<gene>
    <name evidence="4" type="ORF">KBJ98_06260</name>
</gene>
<dbReference type="Proteomes" id="UP000679008">
    <property type="component" value="Unassembled WGS sequence"/>
</dbReference>
<organism evidence="4 5">
    <name type="scientific">Flavobacterium erciyesense</name>
    <dbReference type="NCBI Taxonomy" id="2825842"/>
    <lineage>
        <taxon>Bacteria</taxon>
        <taxon>Pseudomonadati</taxon>
        <taxon>Bacteroidota</taxon>
        <taxon>Flavobacteriia</taxon>
        <taxon>Flavobacteriales</taxon>
        <taxon>Flavobacteriaceae</taxon>
        <taxon>Flavobacterium</taxon>
    </lineage>
</organism>
<evidence type="ECO:0000256" key="1">
    <source>
        <dbReference type="SAM" id="MobiDB-lite"/>
    </source>
</evidence>
<dbReference type="Pfam" id="PF03544">
    <property type="entry name" value="TonB_C"/>
    <property type="match status" value="1"/>
</dbReference>
<evidence type="ECO:0000313" key="5">
    <source>
        <dbReference type="Proteomes" id="UP000679008"/>
    </source>
</evidence>
<evidence type="ECO:0000313" key="4">
    <source>
        <dbReference type="EMBL" id="MBQ0908301.1"/>
    </source>
</evidence>